<dbReference type="GO" id="GO:1990544">
    <property type="term" value="P:mitochondrial ATP transmembrane transport"/>
    <property type="evidence" value="ECO:0007669"/>
    <property type="project" value="InterPro"/>
</dbReference>
<evidence type="ECO:0000256" key="9">
    <source>
        <dbReference type="RuleBase" id="RU000488"/>
    </source>
</evidence>
<keyword evidence="5" id="KW-0677">Repeat</keyword>
<dbReference type="PRINTS" id="PR00927">
    <property type="entry name" value="ADPTRNSLCASE"/>
</dbReference>
<keyword evidence="3 9" id="KW-0813">Transport</keyword>
<dbReference type="SUPFAM" id="SSF103506">
    <property type="entry name" value="Mitochondrial carrier"/>
    <property type="match status" value="1"/>
</dbReference>
<dbReference type="STRING" id="2018661.A0A2A2LU19"/>
<accession>A0A2A2LU19</accession>
<comment type="subunit">
    <text evidence="10">Monomer.</text>
</comment>
<dbReference type="Pfam" id="PF00153">
    <property type="entry name" value="Mito_carr"/>
    <property type="match status" value="3"/>
</dbReference>
<comment type="caution">
    <text evidence="11">The sequence shown here is derived from an EMBL/GenBank/DDBJ whole genome shotgun (WGS) entry which is preliminary data.</text>
</comment>
<dbReference type="InterPro" id="IPR002067">
    <property type="entry name" value="MCP"/>
</dbReference>
<dbReference type="PROSITE" id="PS50920">
    <property type="entry name" value="SOLCAR"/>
    <property type="match status" value="2"/>
</dbReference>
<protein>
    <recommendedName>
        <fullName evidence="10">ADP/ATP translocase</fullName>
    </recommendedName>
    <alternativeName>
        <fullName evidence="10">ADP,ATP carrier protein</fullName>
    </alternativeName>
</protein>
<evidence type="ECO:0000256" key="6">
    <source>
        <dbReference type="ARBA" id="ARBA00022989"/>
    </source>
</evidence>
<dbReference type="AlphaFoldDB" id="A0A2A2LU19"/>
<evidence type="ECO:0000256" key="4">
    <source>
        <dbReference type="ARBA" id="ARBA00022692"/>
    </source>
</evidence>
<dbReference type="Proteomes" id="UP000218231">
    <property type="component" value="Unassembled WGS sequence"/>
</dbReference>
<dbReference type="Gene3D" id="1.50.40.10">
    <property type="entry name" value="Mitochondrial carrier domain"/>
    <property type="match status" value="1"/>
</dbReference>
<dbReference type="EMBL" id="LIAE01006432">
    <property type="protein sequence ID" value="PAV89734.1"/>
    <property type="molecule type" value="Genomic_DNA"/>
</dbReference>
<keyword evidence="12" id="KW-1185">Reference proteome</keyword>
<sequence length="378" mass="41652">MLVSLGNSEASVSKVPEVDAVGSLEIVEFTVQGRTLPSSFQEIHTRLIEKDTGTPTINLGATSLTSSEDSEAVTTSAGNGTAGLDLQILPPSTQMDVTSTVRRRDGGTKFMVDLLIGGTSASLSKTVVAPLERIKLLLQVQNSHRELLAQKPYNGILDAALRVSKEQGVSSFWRGNFTNVVRYFPTQALNFAFNDFYKSVFLKNVSRDTSFWKYTGLSLFSGGLAGSTSLCFVYPLDFVRTRLSVDIGKSKESRAYTGIVDCLVKTVKNEGFTGIYKGFPISIQTYFIYRAVYFGLYDTIRHFLVKDRRDMPFYGSFAIAQFVSIISGYITYPWDTVAKTIIKNEGIKVLYKGAVANILRTSGGALVMALYEEIQKHI</sequence>
<proteinExistence type="inferred from homology"/>
<dbReference type="GO" id="GO:0005743">
    <property type="term" value="C:mitochondrial inner membrane"/>
    <property type="evidence" value="ECO:0007669"/>
    <property type="project" value="InterPro"/>
</dbReference>
<evidence type="ECO:0000313" key="11">
    <source>
        <dbReference type="EMBL" id="PAV89734.1"/>
    </source>
</evidence>
<dbReference type="PANTHER" id="PTHR45635">
    <property type="entry name" value="ADP,ATP CARRIER PROTEIN 1-RELATED-RELATED"/>
    <property type="match status" value="1"/>
</dbReference>
<evidence type="ECO:0000256" key="7">
    <source>
        <dbReference type="ARBA" id="ARBA00023136"/>
    </source>
</evidence>
<organism evidence="11 12">
    <name type="scientific">Diploscapter pachys</name>
    <dbReference type="NCBI Taxonomy" id="2018661"/>
    <lineage>
        <taxon>Eukaryota</taxon>
        <taxon>Metazoa</taxon>
        <taxon>Ecdysozoa</taxon>
        <taxon>Nematoda</taxon>
        <taxon>Chromadorea</taxon>
        <taxon>Rhabditida</taxon>
        <taxon>Rhabditina</taxon>
        <taxon>Rhabditomorpha</taxon>
        <taxon>Rhabditoidea</taxon>
        <taxon>Rhabditidae</taxon>
        <taxon>Diploscapter</taxon>
    </lineage>
</organism>
<dbReference type="OrthoDB" id="270584at2759"/>
<comment type="caution">
    <text evidence="10">Lacks conserved residue(s) required for the propagation of feature annotation.</text>
</comment>
<dbReference type="GO" id="GO:1901029">
    <property type="term" value="P:negative regulation of mitochondrial outer membrane permeabilization involved in apoptotic signaling pathway"/>
    <property type="evidence" value="ECO:0007669"/>
    <property type="project" value="TreeGrafter"/>
</dbReference>
<evidence type="ECO:0000313" key="12">
    <source>
        <dbReference type="Proteomes" id="UP000218231"/>
    </source>
</evidence>
<evidence type="ECO:0000256" key="5">
    <source>
        <dbReference type="ARBA" id="ARBA00022737"/>
    </source>
</evidence>
<name>A0A2A2LU19_9BILA</name>
<comment type="similarity">
    <text evidence="2 9">Belongs to the mitochondrial carrier (TC 2.A.29) family.</text>
</comment>
<dbReference type="PRINTS" id="PR00926">
    <property type="entry name" value="MITOCARRIER"/>
</dbReference>
<comment type="function">
    <text evidence="10">Catalyzes the exchange of ADP and ATP across the membrane.</text>
</comment>
<evidence type="ECO:0000256" key="8">
    <source>
        <dbReference type="PROSITE-ProRule" id="PRU00282"/>
    </source>
</evidence>
<dbReference type="InterPro" id="IPR002113">
    <property type="entry name" value="ADT_euk_type"/>
</dbReference>
<evidence type="ECO:0000256" key="2">
    <source>
        <dbReference type="ARBA" id="ARBA00006375"/>
    </source>
</evidence>
<reference evidence="11 12" key="1">
    <citation type="journal article" date="2017" name="Curr. Biol.">
        <title>Genome architecture and evolution of a unichromosomal asexual nematode.</title>
        <authorList>
            <person name="Fradin H."/>
            <person name="Zegar C."/>
            <person name="Gutwein M."/>
            <person name="Lucas J."/>
            <person name="Kovtun M."/>
            <person name="Corcoran D."/>
            <person name="Baugh L.R."/>
            <person name="Kiontke K."/>
            <person name="Gunsalus K."/>
            <person name="Fitch D.H."/>
            <person name="Piano F."/>
        </authorList>
    </citation>
    <scope>NUCLEOTIDE SEQUENCE [LARGE SCALE GENOMIC DNA]</scope>
    <source>
        <strain evidence="11">PF1309</strain>
    </source>
</reference>
<keyword evidence="6 10" id="KW-1133">Transmembrane helix</keyword>
<keyword evidence="7 8" id="KW-0472">Membrane</keyword>
<feature type="transmembrane region" description="Helical" evidence="10">
    <location>
        <begin position="311"/>
        <end position="330"/>
    </location>
</feature>
<dbReference type="GO" id="GO:0140021">
    <property type="term" value="P:mitochondrial ADP transmembrane transport"/>
    <property type="evidence" value="ECO:0007669"/>
    <property type="project" value="InterPro"/>
</dbReference>
<dbReference type="PANTHER" id="PTHR45635:SF38">
    <property type="entry name" value="ADP_ATP TRANSLOCASE"/>
    <property type="match status" value="1"/>
</dbReference>
<feature type="repeat" description="Solcar" evidence="8">
    <location>
        <begin position="108"/>
        <end position="200"/>
    </location>
</feature>
<gene>
    <name evidence="11" type="ORF">WR25_11208</name>
</gene>
<dbReference type="GO" id="GO:0005471">
    <property type="term" value="F:ATP:ADP antiporter activity"/>
    <property type="evidence" value="ECO:0007669"/>
    <property type="project" value="UniProtKB-UniRule"/>
</dbReference>
<evidence type="ECO:0000256" key="10">
    <source>
        <dbReference type="RuleBase" id="RU368008"/>
    </source>
</evidence>
<feature type="transmembrane region" description="Helical" evidence="10">
    <location>
        <begin position="350"/>
        <end position="371"/>
    </location>
</feature>
<dbReference type="InterPro" id="IPR023395">
    <property type="entry name" value="MCP_dom_sf"/>
</dbReference>
<evidence type="ECO:0000256" key="1">
    <source>
        <dbReference type="ARBA" id="ARBA00004141"/>
    </source>
</evidence>
<keyword evidence="4 8" id="KW-0812">Transmembrane</keyword>
<dbReference type="InterPro" id="IPR018108">
    <property type="entry name" value="MCP_transmembrane"/>
</dbReference>
<comment type="subcellular location">
    <subcellularLocation>
        <location evidence="1 10">Membrane</location>
        <topology evidence="1 10">Multi-pass membrane protein</topology>
    </subcellularLocation>
</comment>
<evidence type="ECO:0000256" key="3">
    <source>
        <dbReference type="ARBA" id="ARBA00022448"/>
    </source>
</evidence>
<feature type="repeat" description="Solcar" evidence="8">
    <location>
        <begin position="213"/>
        <end position="303"/>
    </location>
</feature>